<dbReference type="RefSeq" id="WP_132978575.1">
    <property type="nucleotide sequence ID" value="NZ_SMAO01000012.1"/>
</dbReference>
<dbReference type="Proteomes" id="UP000295717">
    <property type="component" value="Unassembled WGS sequence"/>
</dbReference>
<organism evidence="1 2">
    <name type="scientific">Thiobaca trueperi</name>
    <dbReference type="NCBI Taxonomy" id="127458"/>
    <lineage>
        <taxon>Bacteria</taxon>
        <taxon>Pseudomonadati</taxon>
        <taxon>Pseudomonadota</taxon>
        <taxon>Gammaproteobacteria</taxon>
        <taxon>Chromatiales</taxon>
        <taxon>Chromatiaceae</taxon>
        <taxon>Thiobaca</taxon>
    </lineage>
</organism>
<dbReference type="InterPro" id="IPR036249">
    <property type="entry name" value="Thioredoxin-like_sf"/>
</dbReference>
<dbReference type="Gene3D" id="3.40.30.10">
    <property type="entry name" value="Glutaredoxin"/>
    <property type="match status" value="1"/>
</dbReference>
<comment type="caution">
    <text evidence="1">The sequence shown here is derived from an EMBL/GenBank/DDBJ whole genome shotgun (WGS) entry which is preliminary data.</text>
</comment>
<gene>
    <name evidence="1" type="ORF">EDC35_11267</name>
</gene>
<dbReference type="SUPFAM" id="SSF52833">
    <property type="entry name" value="Thioredoxin-like"/>
    <property type="match status" value="1"/>
</dbReference>
<dbReference type="OrthoDB" id="9800597at2"/>
<dbReference type="CDD" id="cd02980">
    <property type="entry name" value="TRX_Fd_family"/>
    <property type="match status" value="1"/>
</dbReference>
<dbReference type="AlphaFoldDB" id="A0A4R3MR93"/>
<protein>
    <submittedName>
        <fullName evidence="1">(2Fe-2S) ferredoxin</fullName>
    </submittedName>
</protein>
<sequence length="104" mass="11610">MSYYRCHVFFCTNQREDGRLCCGQAEAAAGRDYLKRRVKESGLAGIGGVRVNTAGCMDRCGEGPVIAVYPDAIWYTYEGTDDLEDILQEHLLHGRPVERLKLPG</sequence>
<evidence type="ECO:0000313" key="1">
    <source>
        <dbReference type="EMBL" id="TCT18744.1"/>
    </source>
</evidence>
<keyword evidence="2" id="KW-1185">Reference proteome</keyword>
<reference evidence="1 2" key="1">
    <citation type="submission" date="2019-03" db="EMBL/GenBank/DDBJ databases">
        <title>Genomic Encyclopedia of Type Strains, Phase IV (KMG-IV): sequencing the most valuable type-strain genomes for metagenomic binning, comparative biology and taxonomic classification.</title>
        <authorList>
            <person name="Goeker M."/>
        </authorList>
    </citation>
    <scope>NUCLEOTIDE SEQUENCE [LARGE SCALE GENOMIC DNA]</scope>
    <source>
        <strain evidence="1 2">DSM 13587</strain>
    </source>
</reference>
<dbReference type="EMBL" id="SMAO01000012">
    <property type="protein sequence ID" value="TCT18744.1"/>
    <property type="molecule type" value="Genomic_DNA"/>
</dbReference>
<name>A0A4R3MR93_9GAMM</name>
<evidence type="ECO:0000313" key="2">
    <source>
        <dbReference type="Proteomes" id="UP000295717"/>
    </source>
</evidence>
<accession>A0A4R3MR93</accession>
<proteinExistence type="predicted"/>